<organism evidence="2 3">
    <name type="scientific">Streblomastix strix</name>
    <dbReference type="NCBI Taxonomy" id="222440"/>
    <lineage>
        <taxon>Eukaryota</taxon>
        <taxon>Metamonada</taxon>
        <taxon>Preaxostyla</taxon>
        <taxon>Oxymonadida</taxon>
        <taxon>Streblomastigidae</taxon>
        <taxon>Streblomastix</taxon>
    </lineage>
</organism>
<comment type="caution">
    <text evidence="2">The sequence shown here is derived from an EMBL/GenBank/DDBJ whole genome shotgun (WGS) entry which is preliminary data.</text>
</comment>
<sequence>MFVLIFVQYCSHCADELPILFTKNNIDILLLPAHASYGFQPLDLSTFHAMKSRVNQMQISFEKGIQGHQIQRAVMALHAATNFFSNIAAFRKRRITQDCTKTPAIATIDEFRFQQQVEKVLG</sequence>
<dbReference type="Pfam" id="PF03184">
    <property type="entry name" value="DDE_1"/>
    <property type="match status" value="1"/>
</dbReference>
<evidence type="ECO:0000313" key="3">
    <source>
        <dbReference type="Proteomes" id="UP000324800"/>
    </source>
</evidence>
<evidence type="ECO:0000313" key="2">
    <source>
        <dbReference type="EMBL" id="KAA6376562.1"/>
    </source>
</evidence>
<gene>
    <name evidence="2" type="ORF">EZS28_027912</name>
</gene>
<accession>A0A5J4V2G1</accession>
<protein>
    <recommendedName>
        <fullName evidence="1">DDE-1 domain-containing protein</fullName>
    </recommendedName>
</protein>
<dbReference type="Proteomes" id="UP000324800">
    <property type="component" value="Unassembled WGS sequence"/>
</dbReference>
<feature type="domain" description="DDE-1" evidence="1">
    <location>
        <begin position="3"/>
        <end position="86"/>
    </location>
</feature>
<dbReference type="GO" id="GO:0003676">
    <property type="term" value="F:nucleic acid binding"/>
    <property type="evidence" value="ECO:0007669"/>
    <property type="project" value="InterPro"/>
</dbReference>
<evidence type="ECO:0000259" key="1">
    <source>
        <dbReference type="Pfam" id="PF03184"/>
    </source>
</evidence>
<reference evidence="2 3" key="1">
    <citation type="submission" date="2019-03" db="EMBL/GenBank/DDBJ databases">
        <title>Single cell metagenomics reveals metabolic interactions within the superorganism composed of flagellate Streblomastix strix and complex community of Bacteroidetes bacteria on its surface.</title>
        <authorList>
            <person name="Treitli S.C."/>
            <person name="Kolisko M."/>
            <person name="Husnik F."/>
            <person name="Keeling P."/>
            <person name="Hampl V."/>
        </authorList>
    </citation>
    <scope>NUCLEOTIDE SEQUENCE [LARGE SCALE GENOMIC DNA]</scope>
    <source>
        <strain evidence="2">ST1C</strain>
    </source>
</reference>
<proteinExistence type="predicted"/>
<dbReference type="AlphaFoldDB" id="A0A5J4V2G1"/>
<dbReference type="EMBL" id="SNRW01010441">
    <property type="protein sequence ID" value="KAA6376562.1"/>
    <property type="molecule type" value="Genomic_DNA"/>
</dbReference>
<name>A0A5J4V2G1_9EUKA</name>
<dbReference type="InterPro" id="IPR004875">
    <property type="entry name" value="DDE_SF_endonuclease_dom"/>
</dbReference>